<dbReference type="InterPro" id="IPR005702">
    <property type="entry name" value="Wzc-like_C"/>
</dbReference>
<dbReference type="PANTHER" id="PTHR32309">
    <property type="entry name" value="TYROSINE-PROTEIN KINASE"/>
    <property type="match status" value="1"/>
</dbReference>
<evidence type="ECO:0000256" key="10">
    <source>
        <dbReference type="ARBA" id="ARBA00022777"/>
    </source>
</evidence>
<keyword evidence="13 16" id="KW-0472">Membrane</keyword>
<dbReference type="InterPro" id="IPR050445">
    <property type="entry name" value="Bact_polysacc_biosynth/exp"/>
</dbReference>
<gene>
    <name evidence="20" type="ORF">ACFS1K_12275</name>
</gene>
<comment type="subcellular location">
    <subcellularLocation>
        <location evidence="1">Cell inner membrane</location>
        <topology evidence="1">Multi-pass membrane protein</topology>
    </subcellularLocation>
</comment>
<evidence type="ECO:0000313" key="21">
    <source>
        <dbReference type="Proteomes" id="UP001597532"/>
    </source>
</evidence>
<dbReference type="Pfam" id="PF13614">
    <property type="entry name" value="AAA_31"/>
    <property type="match status" value="1"/>
</dbReference>
<dbReference type="CDD" id="cd05387">
    <property type="entry name" value="BY-kinase"/>
    <property type="match status" value="1"/>
</dbReference>
<dbReference type="Proteomes" id="UP001597532">
    <property type="component" value="Unassembled WGS sequence"/>
</dbReference>
<keyword evidence="8 16" id="KW-0812">Transmembrane</keyword>
<dbReference type="EC" id="2.7.10.2" evidence="4"/>
<evidence type="ECO:0000256" key="9">
    <source>
        <dbReference type="ARBA" id="ARBA00022741"/>
    </source>
</evidence>
<name>A0ABW5VJ87_9FLAO</name>
<evidence type="ECO:0000259" key="19">
    <source>
        <dbReference type="Pfam" id="PF13807"/>
    </source>
</evidence>
<keyword evidence="7" id="KW-0808">Transferase</keyword>
<dbReference type="Gene3D" id="3.40.50.300">
    <property type="entry name" value="P-loop containing nucleotide triphosphate hydrolases"/>
    <property type="match status" value="1"/>
</dbReference>
<organism evidence="20 21">
    <name type="scientific">Arenibacter antarcticus</name>
    <dbReference type="NCBI Taxonomy" id="2040469"/>
    <lineage>
        <taxon>Bacteria</taxon>
        <taxon>Pseudomonadati</taxon>
        <taxon>Bacteroidota</taxon>
        <taxon>Flavobacteriia</taxon>
        <taxon>Flavobacteriales</taxon>
        <taxon>Flavobacteriaceae</taxon>
        <taxon>Arenibacter</taxon>
    </lineage>
</organism>
<evidence type="ECO:0000256" key="11">
    <source>
        <dbReference type="ARBA" id="ARBA00022840"/>
    </source>
</evidence>
<dbReference type="InterPro" id="IPR003856">
    <property type="entry name" value="LPS_length_determ_N"/>
</dbReference>
<feature type="domain" description="Polysaccharide chain length determinant N-terminal" evidence="17">
    <location>
        <begin position="13"/>
        <end position="105"/>
    </location>
</feature>
<evidence type="ECO:0000256" key="14">
    <source>
        <dbReference type="ARBA" id="ARBA00023137"/>
    </source>
</evidence>
<dbReference type="PANTHER" id="PTHR32309:SF13">
    <property type="entry name" value="FERRIC ENTEROBACTIN TRANSPORT PROTEIN FEPE"/>
    <property type="match status" value="1"/>
</dbReference>
<evidence type="ECO:0000256" key="3">
    <source>
        <dbReference type="ARBA" id="ARBA00008883"/>
    </source>
</evidence>
<keyword evidence="5" id="KW-1003">Cell membrane</keyword>
<dbReference type="SUPFAM" id="SSF52540">
    <property type="entry name" value="P-loop containing nucleoside triphosphate hydrolases"/>
    <property type="match status" value="1"/>
</dbReference>
<evidence type="ECO:0000256" key="2">
    <source>
        <dbReference type="ARBA" id="ARBA00007316"/>
    </source>
</evidence>
<evidence type="ECO:0000256" key="4">
    <source>
        <dbReference type="ARBA" id="ARBA00011903"/>
    </source>
</evidence>
<proteinExistence type="inferred from homology"/>
<comment type="caution">
    <text evidence="20">The sequence shown here is derived from an EMBL/GenBank/DDBJ whole genome shotgun (WGS) entry which is preliminary data.</text>
</comment>
<keyword evidence="12 16" id="KW-1133">Transmembrane helix</keyword>
<feature type="domain" description="Tyrosine-protein kinase G-rich" evidence="19">
    <location>
        <begin position="439"/>
        <end position="513"/>
    </location>
</feature>
<evidence type="ECO:0000256" key="6">
    <source>
        <dbReference type="ARBA" id="ARBA00022519"/>
    </source>
</evidence>
<dbReference type="InterPro" id="IPR027417">
    <property type="entry name" value="P-loop_NTPase"/>
</dbReference>
<evidence type="ECO:0000256" key="1">
    <source>
        <dbReference type="ARBA" id="ARBA00004429"/>
    </source>
</evidence>
<evidence type="ECO:0000256" key="12">
    <source>
        <dbReference type="ARBA" id="ARBA00022989"/>
    </source>
</evidence>
<keyword evidence="14" id="KW-0829">Tyrosine-protein kinase</keyword>
<evidence type="ECO:0000256" key="5">
    <source>
        <dbReference type="ARBA" id="ARBA00022475"/>
    </source>
</evidence>
<dbReference type="NCBIfam" id="TIGR01007">
    <property type="entry name" value="eps_fam"/>
    <property type="match status" value="1"/>
</dbReference>
<keyword evidence="11" id="KW-0067">ATP-binding</keyword>
<dbReference type="RefSeq" id="WP_251806754.1">
    <property type="nucleotide sequence ID" value="NZ_CP166679.1"/>
</dbReference>
<dbReference type="InterPro" id="IPR025669">
    <property type="entry name" value="AAA_dom"/>
</dbReference>
<comment type="catalytic activity">
    <reaction evidence="15">
        <text>L-tyrosyl-[protein] + ATP = O-phospho-L-tyrosyl-[protein] + ADP + H(+)</text>
        <dbReference type="Rhea" id="RHEA:10596"/>
        <dbReference type="Rhea" id="RHEA-COMP:10136"/>
        <dbReference type="Rhea" id="RHEA-COMP:20101"/>
        <dbReference type="ChEBI" id="CHEBI:15378"/>
        <dbReference type="ChEBI" id="CHEBI:30616"/>
        <dbReference type="ChEBI" id="CHEBI:46858"/>
        <dbReference type="ChEBI" id="CHEBI:61978"/>
        <dbReference type="ChEBI" id="CHEBI:456216"/>
        <dbReference type="EC" id="2.7.10.2"/>
    </reaction>
</comment>
<keyword evidence="10" id="KW-0418">Kinase</keyword>
<evidence type="ECO:0000256" key="13">
    <source>
        <dbReference type="ARBA" id="ARBA00023136"/>
    </source>
</evidence>
<keyword evidence="21" id="KW-1185">Reference proteome</keyword>
<dbReference type="EMBL" id="JBHUOK010000030">
    <property type="protein sequence ID" value="MFD2790540.1"/>
    <property type="molecule type" value="Genomic_DNA"/>
</dbReference>
<protein>
    <recommendedName>
        <fullName evidence="4">non-specific protein-tyrosine kinase</fullName>
        <ecNumber evidence="4">2.7.10.2</ecNumber>
    </recommendedName>
</protein>
<feature type="transmembrane region" description="Helical" evidence="16">
    <location>
        <begin position="26"/>
        <end position="46"/>
    </location>
</feature>
<keyword evidence="9" id="KW-0547">Nucleotide-binding</keyword>
<dbReference type="Pfam" id="PF13807">
    <property type="entry name" value="GNVR"/>
    <property type="match status" value="1"/>
</dbReference>
<evidence type="ECO:0000256" key="7">
    <source>
        <dbReference type="ARBA" id="ARBA00022679"/>
    </source>
</evidence>
<feature type="domain" description="AAA" evidence="18">
    <location>
        <begin position="583"/>
        <end position="724"/>
    </location>
</feature>
<evidence type="ECO:0000313" key="20">
    <source>
        <dbReference type="EMBL" id="MFD2790540.1"/>
    </source>
</evidence>
<sequence length="792" mass="88516">MNSKLKNLSPKKINYKELLKPYLRNWHWFVLAAIIGIALAVIKIRYSVPQYAVQAKIQILEDQNSTSELDVFRDLSGFGGGRNRVEDEIEVLNSRSNMVQVVKQLGLNKRIIAMGNIQHSDMYQYTPINISFLAPDSIVHRAKKEFFISLKSDTSFEMTAAEDEPALVYLFGKKIPTVVGDVVITPNIVDFGPYINRRYKITVNPLTAVAEQYQKKIKVSVTKEESNIIALELEDQVIERGKDVINALIFNYNQNAITDKKAIADRTSSFIDDRIASIYGDLSSVDDSAEDFKSDRGISDIGTQTNLNLNIGAANQQELQNASVQLDIASSMKDIVDNQVGYELMPSNVGLSDGSIAATTARYNELAMERKRLLESSNERNPIIVNLDQQLAGLKRNMQSSLNSVTNNLALQVNSLSSQLSRINSRIYSAPKNERALRDITRQQQTTEQLYLYLLQKREESQITFASASPKSKIIDKAFLANNAPVSPKKTIILLAHLILGLMVPFSVIYAKELLDNKVHNKIGLEKLVGDIPVLAELPKLSKKESKLILKDDRSVMAESLRILRTNLDYLIKAKTGPGKKNVIFITSSVSGEGKTFVSTNLAMILANTNKKVLLIGADIRNPKLYTFLTNKNVAVLGKQKVKRDIGLTEFLYDDSLSPKDLVHSMLVHTNNIDVVYSGKIPPNPAELLMSDKLKGLFEEFSESYDYVIVDTAPLFVVTDTLLISQYANHIIYVTRAGATEKAVLEFPLKLQEEGKLKGLSFIVNDVKDTNLGYGGKYGYGYGSSMKKWWKF</sequence>
<evidence type="ECO:0000256" key="16">
    <source>
        <dbReference type="SAM" id="Phobius"/>
    </source>
</evidence>
<comment type="similarity">
    <text evidence="3">Belongs to the etk/wzc family.</text>
</comment>
<keyword evidence="6" id="KW-0997">Cell inner membrane</keyword>
<evidence type="ECO:0000256" key="8">
    <source>
        <dbReference type="ARBA" id="ARBA00022692"/>
    </source>
</evidence>
<evidence type="ECO:0000259" key="18">
    <source>
        <dbReference type="Pfam" id="PF13614"/>
    </source>
</evidence>
<accession>A0ABW5VJ87</accession>
<dbReference type="InterPro" id="IPR032807">
    <property type="entry name" value="GNVR"/>
</dbReference>
<reference evidence="21" key="1">
    <citation type="journal article" date="2019" name="Int. J. Syst. Evol. Microbiol.">
        <title>The Global Catalogue of Microorganisms (GCM) 10K type strain sequencing project: providing services to taxonomists for standard genome sequencing and annotation.</title>
        <authorList>
            <consortium name="The Broad Institute Genomics Platform"/>
            <consortium name="The Broad Institute Genome Sequencing Center for Infectious Disease"/>
            <person name="Wu L."/>
            <person name="Ma J."/>
        </authorList>
    </citation>
    <scope>NUCLEOTIDE SEQUENCE [LARGE SCALE GENOMIC DNA]</scope>
    <source>
        <strain evidence="21">KCTC 52924</strain>
    </source>
</reference>
<comment type="similarity">
    <text evidence="2">Belongs to the CpsD/CapB family.</text>
</comment>
<dbReference type="Pfam" id="PF02706">
    <property type="entry name" value="Wzz"/>
    <property type="match status" value="1"/>
</dbReference>
<evidence type="ECO:0000259" key="17">
    <source>
        <dbReference type="Pfam" id="PF02706"/>
    </source>
</evidence>
<evidence type="ECO:0000256" key="15">
    <source>
        <dbReference type="ARBA" id="ARBA00051245"/>
    </source>
</evidence>